<keyword evidence="2" id="KW-1185">Reference proteome</keyword>
<proteinExistence type="predicted"/>
<dbReference type="Proteomes" id="UP000742786">
    <property type="component" value="Unassembled WGS sequence"/>
</dbReference>
<protein>
    <submittedName>
        <fullName evidence="1">Uncharacterized protein</fullName>
    </submittedName>
</protein>
<dbReference type="EMBL" id="CAJQUM010000001">
    <property type="protein sequence ID" value="CAG4884651.1"/>
    <property type="molecule type" value="Genomic_DNA"/>
</dbReference>
<gene>
    <name evidence="1" type="ORF">GTOL_12534</name>
</gene>
<dbReference type="AlphaFoldDB" id="A0A916NIK6"/>
<name>A0A916NIK6_9PROT</name>
<comment type="caution">
    <text evidence="1">The sequence shown here is derived from an EMBL/GenBank/DDBJ whole genome shotgun (WGS) entry which is preliminary data.</text>
</comment>
<evidence type="ECO:0000313" key="1">
    <source>
        <dbReference type="EMBL" id="CAG4884651.1"/>
    </source>
</evidence>
<accession>A0A916NIK6</accession>
<sequence length="61" mass="6385">MRKLSRSKFDEGYADALPLNGKKVKEIQVQFQDSGADPLSSSAAQLGTEGGGTWAPCTALG</sequence>
<organism evidence="1 2">
    <name type="scientific">Georgfuchsia toluolica</name>
    <dbReference type="NCBI Taxonomy" id="424218"/>
    <lineage>
        <taxon>Bacteria</taxon>
        <taxon>Pseudomonadati</taxon>
        <taxon>Pseudomonadota</taxon>
        <taxon>Betaproteobacteria</taxon>
        <taxon>Nitrosomonadales</taxon>
        <taxon>Sterolibacteriaceae</taxon>
        <taxon>Georgfuchsia</taxon>
    </lineage>
</organism>
<evidence type="ECO:0000313" key="2">
    <source>
        <dbReference type="Proteomes" id="UP000742786"/>
    </source>
</evidence>
<reference evidence="1" key="1">
    <citation type="submission" date="2021-04" db="EMBL/GenBank/DDBJ databases">
        <authorList>
            <person name="Hornung B."/>
        </authorList>
    </citation>
    <scope>NUCLEOTIDE SEQUENCE</scope>
    <source>
        <strain evidence="1">G5G6</strain>
    </source>
</reference>